<dbReference type="SMART" id="SM00257">
    <property type="entry name" value="LysM"/>
    <property type="match status" value="1"/>
</dbReference>
<name>A0A286G3B5_9PROT</name>
<dbReference type="PROSITE" id="PS51782">
    <property type="entry name" value="LYSM"/>
    <property type="match status" value="1"/>
</dbReference>
<dbReference type="CDD" id="cd00118">
    <property type="entry name" value="LysM"/>
    <property type="match status" value="1"/>
</dbReference>
<reference evidence="3 4" key="1">
    <citation type="submission" date="2017-09" db="EMBL/GenBank/DDBJ databases">
        <authorList>
            <person name="Ehlers B."/>
            <person name="Leendertz F.H."/>
        </authorList>
    </citation>
    <scope>NUCLEOTIDE SEQUENCE [LARGE SCALE GENOMIC DNA]</scope>
    <source>
        <strain evidence="3 4">USBA 140</strain>
    </source>
</reference>
<dbReference type="Pfam" id="PF01476">
    <property type="entry name" value="LysM"/>
    <property type="match status" value="1"/>
</dbReference>
<dbReference type="Gene3D" id="3.10.350.10">
    <property type="entry name" value="LysM domain"/>
    <property type="match status" value="1"/>
</dbReference>
<gene>
    <name evidence="3" type="ORF">SAMN05421508_101286</name>
</gene>
<protein>
    <submittedName>
        <fullName evidence="3">LysM domain-containing protein</fullName>
    </submittedName>
</protein>
<sequence>MNRPLIVALAGAVVVIVALILTFTVGLEEDEDTAPAPVAATEAPAAQTAVPAPTSTTPSPTTAPAVTPAAPAEAGQPSFDVVRIDRQGNAVMAGRAAPESEVVITDGDEELGRVKADARGEWVFLPDKPLPAGTRELGLRSIGPDGATTAVAEGSVVLMVPEPGAGADRPPLAVQTTPGGPSRVLQAPAPLLADMREPEDPAAGPTVIDVVDYDAEGNLSFGGRAAPGTVVQGYVDNTFAGRTVAGDDGRWSITPTTPVVPGEHALRADAIGGNGEVASRAEIPFLRPESVDVPDGERAVVVQPGNSLWRIARRTLGSGADYTLIYEANRDQIRDPNLIYPGQVILLPGGDGNGNG</sequence>
<dbReference type="InterPro" id="IPR052196">
    <property type="entry name" value="Bact_Kbp"/>
</dbReference>
<dbReference type="Proteomes" id="UP000219621">
    <property type="component" value="Unassembled WGS sequence"/>
</dbReference>
<feature type="compositionally biased region" description="Low complexity" evidence="1">
    <location>
        <begin position="42"/>
        <end position="74"/>
    </location>
</feature>
<dbReference type="InterPro" id="IPR036779">
    <property type="entry name" value="LysM_dom_sf"/>
</dbReference>
<dbReference type="PANTHER" id="PTHR34700">
    <property type="entry name" value="POTASSIUM BINDING PROTEIN KBP"/>
    <property type="match status" value="1"/>
</dbReference>
<dbReference type="PANTHER" id="PTHR34700:SF4">
    <property type="entry name" value="PHAGE-LIKE ELEMENT PBSX PROTEIN XKDP"/>
    <property type="match status" value="1"/>
</dbReference>
<dbReference type="AlphaFoldDB" id="A0A286G3B5"/>
<organism evidence="3 4">
    <name type="scientific">Caenispirillum bisanense</name>
    <dbReference type="NCBI Taxonomy" id="414052"/>
    <lineage>
        <taxon>Bacteria</taxon>
        <taxon>Pseudomonadati</taxon>
        <taxon>Pseudomonadota</taxon>
        <taxon>Alphaproteobacteria</taxon>
        <taxon>Rhodospirillales</taxon>
        <taxon>Novispirillaceae</taxon>
        <taxon>Caenispirillum</taxon>
    </lineage>
</organism>
<keyword evidence="4" id="KW-1185">Reference proteome</keyword>
<dbReference type="RefSeq" id="WP_245913330.1">
    <property type="nucleotide sequence ID" value="NZ_OCNJ01000001.1"/>
</dbReference>
<feature type="region of interest" description="Disordered" evidence="1">
    <location>
        <begin position="42"/>
        <end position="77"/>
    </location>
</feature>
<dbReference type="InterPro" id="IPR018392">
    <property type="entry name" value="LysM"/>
</dbReference>
<dbReference type="Gene3D" id="3.30.420.430">
    <property type="match status" value="1"/>
</dbReference>
<evidence type="ECO:0000313" key="4">
    <source>
        <dbReference type="Proteomes" id="UP000219621"/>
    </source>
</evidence>
<dbReference type="EMBL" id="OCNJ01000001">
    <property type="protein sequence ID" value="SOD89639.1"/>
    <property type="molecule type" value="Genomic_DNA"/>
</dbReference>
<proteinExistence type="predicted"/>
<evidence type="ECO:0000256" key="1">
    <source>
        <dbReference type="SAM" id="MobiDB-lite"/>
    </source>
</evidence>
<feature type="domain" description="LysM" evidence="2">
    <location>
        <begin position="298"/>
        <end position="347"/>
    </location>
</feature>
<evidence type="ECO:0000259" key="2">
    <source>
        <dbReference type="PROSITE" id="PS51782"/>
    </source>
</evidence>
<dbReference type="SUPFAM" id="SSF54106">
    <property type="entry name" value="LysM domain"/>
    <property type="match status" value="1"/>
</dbReference>
<evidence type="ECO:0000313" key="3">
    <source>
        <dbReference type="EMBL" id="SOD89639.1"/>
    </source>
</evidence>
<accession>A0A286G3B5</accession>